<sequence>MDNMHSNDLLKNLSSDEPYKPYINKRKKEYIENEKKAKLAMLDNQNQVSYSSTQPNQTFDSIHNDKDKSIPFQNSIENNNWYNPSSPSSQSPKETINWFDGPLSNELMPRQNIHSNSTQLNETNNKTTNNNYKKNNSFYRNNKNHKDLNSDEISDFNKLKYKD</sequence>
<proteinExistence type="predicted"/>
<dbReference type="Proteomes" id="UP000001064">
    <property type="component" value="Unassembled WGS sequence"/>
</dbReference>
<dbReference type="KEGG" id="dpp:DICPUDRAFT_151135"/>
<dbReference type="VEuPathDB" id="AmoebaDB:DICPUDRAFT_151135"/>
<dbReference type="InParanoid" id="F0ZI30"/>
<reference evidence="3" key="1">
    <citation type="journal article" date="2011" name="Genome Biol.">
        <title>Comparative genomics of the social amoebae Dictyostelium discoideum and Dictyostelium purpureum.</title>
        <authorList>
            <consortium name="US DOE Joint Genome Institute (JGI-PGF)"/>
            <person name="Sucgang R."/>
            <person name="Kuo A."/>
            <person name="Tian X."/>
            <person name="Salerno W."/>
            <person name="Parikh A."/>
            <person name="Feasley C.L."/>
            <person name="Dalin E."/>
            <person name="Tu H."/>
            <person name="Huang E."/>
            <person name="Barry K."/>
            <person name="Lindquist E."/>
            <person name="Shapiro H."/>
            <person name="Bruce D."/>
            <person name="Schmutz J."/>
            <person name="Salamov A."/>
            <person name="Fey P."/>
            <person name="Gaudet P."/>
            <person name="Anjard C."/>
            <person name="Babu M.M."/>
            <person name="Basu S."/>
            <person name="Bushmanova Y."/>
            <person name="van der Wel H."/>
            <person name="Katoh-Kurasawa M."/>
            <person name="Dinh C."/>
            <person name="Coutinho P.M."/>
            <person name="Saito T."/>
            <person name="Elias M."/>
            <person name="Schaap P."/>
            <person name="Kay R.R."/>
            <person name="Henrissat B."/>
            <person name="Eichinger L."/>
            <person name="Rivero F."/>
            <person name="Putnam N.H."/>
            <person name="West C.M."/>
            <person name="Loomis W.F."/>
            <person name="Chisholm R.L."/>
            <person name="Shaulsky G."/>
            <person name="Strassmann J.E."/>
            <person name="Queller D.C."/>
            <person name="Kuspa A."/>
            <person name="Grigoriev I.V."/>
        </authorList>
    </citation>
    <scope>NUCLEOTIDE SEQUENCE [LARGE SCALE GENOMIC DNA]</scope>
    <source>
        <strain evidence="3">QSDP1</strain>
    </source>
</reference>
<dbReference type="AlphaFoldDB" id="F0ZI30"/>
<dbReference type="GeneID" id="10500730"/>
<feature type="region of interest" description="Disordered" evidence="1">
    <location>
        <begin position="1"/>
        <end position="22"/>
    </location>
</feature>
<feature type="compositionally biased region" description="Polar residues" evidence="1">
    <location>
        <begin position="71"/>
        <end position="83"/>
    </location>
</feature>
<keyword evidence="3" id="KW-1185">Reference proteome</keyword>
<dbReference type="RefSeq" id="XP_003287072.1">
    <property type="nucleotide sequence ID" value="XM_003287024.1"/>
</dbReference>
<accession>F0ZI30</accession>
<feature type="region of interest" description="Disordered" evidence="1">
    <location>
        <begin position="115"/>
        <end position="163"/>
    </location>
</feature>
<feature type="compositionally biased region" description="Polar residues" evidence="1">
    <location>
        <begin position="49"/>
        <end position="61"/>
    </location>
</feature>
<feature type="compositionally biased region" description="Basic and acidic residues" evidence="1">
    <location>
        <begin position="144"/>
        <end position="163"/>
    </location>
</feature>
<protein>
    <submittedName>
        <fullName evidence="2">Uncharacterized protein</fullName>
    </submittedName>
</protein>
<feature type="region of interest" description="Disordered" evidence="1">
    <location>
        <begin position="49"/>
        <end position="95"/>
    </location>
</feature>
<organism evidence="2 3">
    <name type="scientific">Dictyostelium purpureum</name>
    <name type="common">Slime mold</name>
    <dbReference type="NCBI Taxonomy" id="5786"/>
    <lineage>
        <taxon>Eukaryota</taxon>
        <taxon>Amoebozoa</taxon>
        <taxon>Evosea</taxon>
        <taxon>Eumycetozoa</taxon>
        <taxon>Dictyostelia</taxon>
        <taxon>Dictyosteliales</taxon>
        <taxon>Dictyosteliaceae</taxon>
        <taxon>Dictyostelium</taxon>
    </lineage>
</organism>
<dbReference type="EMBL" id="GL871028">
    <property type="protein sequence ID" value="EGC36375.1"/>
    <property type="molecule type" value="Genomic_DNA"/>
</dbReference>
<name>F0ZI30_DICPU</name>
<evidence type="ECO:0000313" key="3">
    <source>
        <dbReference type="Proteomes" id="UP000001064"/>
    </source>
</evidence>
<feature type="compositionally biased region" description="Low complexity" evidence="1">
    <location>
        <begin position="121"/>
        <end position="141"/>
    </location>
</feature>
<evidence type="ECO:0000313" key="2">
    <source>
        <dbReference type="EMBL" id="EGC36375.1"/>
    </source>
</evidence>
<gene>
    <name evidence="2" type="ORF">DICPUDRAFT_151135</name>
</gene>
<evidence type="ECO:0000256" key="1">
    <source>
        <dbReference type="SAM" id="MobiDB-lite"/>
    </source>
</evidence>